<proteinExistence type="predicted"/>
<dbReference type="Proteomes" id="UP000195807">
    <property type="component" value="Chromosome"/>
</dbReference>
<feature type="chain" id="PRO_5011966724" description="Secreted protein" evidence="1">
    <location>
        <begin position="22"/>
        <end position="131"/>
    </location>
</feature>
<gene>
    <name evidence="2" type="ORF">A9D14_02255</name>
</gene>
<keyword evidence="3" id="KW-1185">Reference proteome</keyword>
<dbReference type="AlphaFoldDB" id="A0A1Z1F949"/>
<dbReference type="STRING" id="450378.GCA_001661675_00450"/>
<protein>
    <recommendedName>
        <fullName evidence="4">Secreted protein</fullName>
    </recommendedName>
</protein>
<accession>A0A1Z1F949</accession>
<organism evidence="2 3">
    <name type="scientific">Croceicoccus marinus</name>
    <dbReference type="NCBI Taxonomy" id="450378"/>
    <lineage>
        <taxon>Bacteria</taxon>
        <taxon>Pseudomonadati</taxon>
        <taxon>Pseudomonadota</taxon>
        <taxon>Alphaproteobacteria</taxon>
        <taxon>Sphingomonadales</taxon>
        <taxon>Erythrobacteraceae</taxon>
        <taxon>Croceicoccus</taxon>
    </lineage>
</organism>
<dbReference type="EMBL" id="CP019602">
    <property type="protein sequence ID" value="ARU15217.1"/>
    <property type="molecule type" value="Genomic_DNA"/>
</dbReference>
<feature type="signal peptide" evidence="1">
    <location>
        <begin position="1"/>
        <end position="21"/>
    </location>
</feature>
<evidence type="ECO:0008006" key="4">
    <source>
        <dbReference type="Google" id="ProtNLM"/>
    </source>
</evidence>
<keyword evidence="1" id="KW-0732">Signal</keyword>
<evidence type="ECO:0000256" key="1">
    <source>
        <dbReference type="SAM" id="SignalP"/>
    </source>
</evidence>
<evidence type="ECO:0000313" key="3">
    <source>
        <dbReference type="Proteomes" id="UP000195807"/>
    </source>
</evidence>
<reference evidence="2 3" key="1">
    <citation type="submission" date="2017-01" db="EMBL/GenBank/DDBJ databases">
        <title>Complete genome sequence of esterase-producing bacterium Croceicoccus marinus E4A9.</title>
        <authorList>
            <person name="Wu Y.-H."/>
            <person name="Cheng H."/>
            <person name="Xu L."/>
            <person name="Huo Y.-Y."/>
            <person name="Wang C.-S."/>
            <person name="Xu X.-W."/>
        </authorList>
    </citation>
    <scope>NUCLEOTIDE SEQUENCE [LARGE SCALE GENOMIC DNA]</scope>
    <source>
        <strain evidence="2 3">E4A9</strain>
    </source>
</reference>
<name>A0A1Z1F949_9SPHN</name>
<dbReference type="RefSeq" id="WP_083987543.1">
    <property type="nucleotide sequence ID" value="NZ_CP019602.1"/>
</dbReference>
<dbReference type="PROSITE" id="PS51257">
    <property type="entry name" value="PROKAR_LIPOPROTEIN"/>
    <property type="match status" value="1"/>
</dbReference>
<dbReference type="KEGG" id="cman:A9D14_02255"/>
<dbReference type="OrthoDB" id="8592692at2"/>
<evidence type="ECO:0000313" key="2">
    <source>
        <dbReference type="EMBL" id="ARU15217.1"/>
    </source>
</evidence>
<sequence length="131" mass="13306">MKAGWAALARAAALAGVLALAGCHGDPPADSMPDAPRDVAPVMPAPDAAACMAQGGMLDRRGRAQTLMCVHPYPDAGRQCTYTRQCAGKCVTAPDDGPDGQIVGTCQADDALFGCFAEVVGGKAVRAMCVD</sequence>